<organism evidence="1 2">
    <name type="scientific">Glonium stellatum</name>
    <dbReference type="NCBI Taxonomy" id="574774"/>
    <lineage>
        <taxon>Eukaryota</taxon>
        <taxon>Fungi</taxon>
        <taxon>Dikarya</taxon>
        <taxon>Ascomycota</taxon>
        <taxon>Pezizomycotina</taxon>
        <taxon>Dothideomycetes</taxon>
        <taxon>Pleosporomycetidae</taxon>
        <taxon>Gloniales</taxon>
        <taxon>Gloniaceae</taxon>
        <taxon>Glonium</taxon>
    </lineage>
</organism>
<name>A0A8E2EQS8_9PEZI</name>
<dbReference type="EMBL" id="KV750854">
    <property type="protein sequence ID" value="OCL02910.1"/>
    <property type="molecule type" value="Genomic_DNA"/>
</dbReference>
<proteinExistence type="predicted"/>
<dbReference type="Proteomes" id="UP000250140">
    <property type="component" value="Unassembled WGS sequence"/>
</dbReference>
<accession>A0A8E2EQS8</accession>
<keyword evidence="2" id="KW-1185">Reference proteome</keyword>
<sequence length="564" mass="62691">MAGSATSDSRLGITLQGYDQVIALSQANINESLEYHFTAKSELCKFEATLKSGSKESIKGTLKPPTIELVDVENADQALYCLDFKDGEYSYWDFEGDEPRKAKMPVKGWRLAFYIDFAMKKMATVPKDIADQIQLPGSYSVDQLLVNFGTADVMNFNWGKSKVTGFSKTEEDAAKDTMTLFVTKWLNSLKNVDNSGSHNVLGYAVKIDPGEGKSLENVLKELPKSTPSFPPTAVRLQTINHRPGGDHNRSSTDNDHNAFLFTEMTEGRPMISKDLQWSGDWFYESIGGSLVMSKGIFWDKFLAKKLQMANKQAVEGANRIAKKAAFPDMGNRYDWIISDSDTVGEAAWTNNGLESHYEWKNSKYNEWEQEIDGPNMIWMFNVDTSIKHVLKPLVGQGKAVLSRELSLAAKLTMKLWGISKDISSAEIKTNASARVTNYIQFRSVDGEGDLSVDVTTEQNDVNADVNASFKGIFEALTKIPLIGPKLDEWVRDMAKTKQLEDSLKAVVQNQITATVNIENQIQNALNGQGRFVFPGGGTFDMKDPLFNKVGDLMIGLTYRKGDAA</sequence>
<evidence type="ECO:0000313" key="2">
    <source>
        <dbReference type="Proteomes" id="UP000250140"/>
    </source>
</evidence>
<protein>
    <submittedName>
        <fullName evidence="1">Uncharacterized protein</fullName>
    </submittedName>
</protein>
<reference evidence="1 2" key="1">
    <citation type="journal article" date="2016" name="Nat. Commun.">
        <title>Ectomycorrhizal ecology is imprinted in the genome of the dominant symbiotic fungus Cenococcum geophilum.</title>
        <authorList>
            <consortium name="DOE Joint Genome Institute"/>
            <person name="Peter M."/>
            <person name="Kohler A."/>
            <person name="Ohm R.A."/>
            <person name="Kuo A."/>
            <person name="Krutzmann J."/>
            <person name="Morin E."/>
            <person name="Arend M."/>
            <person name="Barry K.W."/>
            <person name="Binder M."/>
            <person name="Choi C."/>
            <person name="Clum A."/>
            <person name="Copeland A."/>
            <person name="Grisel N."/>
            <person name="Haridas S."/>
            <person name="Kipfer T."/>
            <person name="LaButti K."/>
            <person name="Lindquist E."/>
            <person name="Lipzen A."/>
            <person name="Maire R."/>
            <person name="Meier B."/>
            <person name="Mihaltcheva S."/>
            <person name="Molinier V."/>
            <person name="Murat C."/>
            <person name="Poggeler S."/>
            <person name="Quandt C.A."/>
            <person name="Sperisen C."/>
            <person name="Tritt A."/>
            <person name="Tisserant E."/>
            <person name="Crous P.W."/>
            <person name="Henrissat B."/>
            <person name="Nehls U."/>
            <person name="Egli S."/>
            <person name="Spatafora J.W."/>
            <person name="Grigoriev I.V."/>
            <person name="Martin F.M."/>
        </authorList>
    </citation>
    <scope>NUCLEOTIDE SEQUENCE [LARGE SCALE GENOMIC DNA]</scope>
    <source>
        <strain evidence="1 2">CBS 207.34</strain>
    </source>
</reference>
<dbReference type="AlphaFoldDB" id="A0A8E2EQS8"/>
<gene>
    <name evidence="1" type="ORF">AOQ84DRAFT_357151</name>
</gene>
<evidence type="ECO:0000313" key="1">
    <source>
        <dbReference type="EMBL" id="OCL02910.1"/>
    </source>
</evidence>
<dbReference type="OrthoDB" id="5429442at2759"/>